<evidence type="ECO:0000313" key="2">
    <source>
        <dbReference type="Proteomes" id="UP000556026"/>
    </source>
</evidence>
<dbReference type="RefSeq" id="WP_183353517.1">
    <property type="nucleotide sequence ID" value="NZ_BLXX01000002.1"/>
</dbReference>
<proteinExistence type="predicted"/>
<accession>A0A6V8MFL0</accession>
<comment type="caution">
    <text evidence="1">The sequence shown here is derived from an EMBL/GenBank/DDBJ whole genome shotgun (WGS) entry which is preliminary data.</text>
</comment>
<name>A0A6V8MFL0_9BACT</name>
<gene>
    <name evidence="1" type="ORF">GMST_09890</name>
</gene>
<dbReference type="EMBL" id="BLXX01000002">
    <property type="protein sequence ID" value="GFO58664.1"/>
    <property type="molecule type" value="Genomic_DNA"/>
</dbReference>
<evidence type="ECO:0000313" key="1">
    <source>
        <dbReference type="EMBL" id="GFO58664.1"/>
    </source>
</evidence>
<keyword evidence="2" id="KW-1185">Reference proteome</keyword>
<organism evidence="1 2">
    <name type="scientific">Geomonas silvestris</name>
    <dbReference type="NCBI Taxonomy" id="2740184"/>
    <lineage>
        <taxon>Bacteria</taxon>
        <taxon>Pseudomonadati</taxon>
        <taxon>Thermodesulfobacteriota</taxon>
        <taxon>Desulfuromonadia</taxon>
        <taxon>Geobacterales</taxon>
        <taxon>Geobacteraceae</taxon>
        <taxon>Geomonas</taxon>
    </lineage>
</organism>
<sequence length="59" mass="6461">MINCLVFHPETARGEEQVSLNFWGNKPAVPPLTTETVVSVVYLVDDEAVYLGGSDPKLN</sequence>
<protein>
    <submittedName>
        <fullName evidence="1">Uncharacterized protein</fullName>
    </submittedName>
</protein>
<dbReference type="AlphaFoldDB" id="A0A6V8MFL0"/>
<dbReference type="Proteomes" id="UP000556026">
    <property type="component" value="Unassembled WGS sequence"/>
</dbReference>
<reference evidence="2" key="1">
    <citation type="submission" date="2020-06" db="EMBL/GenBank/DDBJ databases">
        <title>Draft genomic sequence of Geomonas sp. Red330.</title>
        <authorList>
            <person name="Itoh H."/>
            <person name="Zhenxing X."/>
            <person name="Ushijima N."/>
            <person name="Masuda Y."/>
            <person name="Shiratori Y."/>
            <person name="Senoo K."/>
        </authorList>
    </citation>
    <scope>NUCLEOTIDE SEQUENCE [LARGE SCALE GENOMIC DNA]</scope>
    <source>
        <strain evidence="2">Red330</strain>
    </source>
</reference>